<evidence type="ECO:0000256" key="7">
    <source>
        <dbReference type="ARBA" id="ARBA00023242"/>
    </source>
</evidence>
<dbReference type="PANTHER" id="PTHR22930">
    <property type="match status" value="1"/>
</dbReference>
<dbReference type="AlphaFoldDB" id="A0AAN7SSE3"/>
<accession>A0AAN7SSE3</accession>
<comment type="cofactor">
    <cofactor evidence="1">
        <name>a divalent metal cation</name>
        <dbReference type="ChEBI" id="CHEBI:60240"/>
    </cofactor>
</comment>
<dbReference type="Pfam" id="PF13359">
    <property type="entry name" value="DDE_Tnp_4"/>
    <property type="match status" value="1"/>
</dbReference>
<dbReference type="GO" id="GO:0005634">
    <property type="term" value="C:nucleus"/>
    <property type="evidence" value="ECO:0007669"/>
    <property type="project" value="UniProtKB-SubCell"/>
</dbReference>
<keyword evidence="10" id="KW-1185">Reference proteome</keyword>
<protein>
    <recommendedName>
        <fullName evidence="8">DDE Tnp4 domain-containing protein</fullName>
    </recommendedName>
</protein>
<sequence length="359" mass="42259">MFSTSALIKIAVLLDEEGEEQMKRGQKRKRRFWLHDMLKKRNEEGEFVALHIKLMNDETKFFTYYRIQKRKRRFWVHDMLQNRNEEGEFATLQIELMEDETKFFTYYRMSKHEFNILLQEIEGVLQKENTTFRESIQKVQKLTVCLRFLVTGDSYQTIAFSFRLGHSTVHAIVNEVCNAIINKLLPVYIPTPHKEDWEKIDKKFWTAWNFPNCLGALDGKHIEIIAPANSGSYFNYKKAFSVVLLALVDADYKFLAVDVGSYGKNSDGGIFANSRLGRQLENGSLNIPDRRQLPDSDIKAPYVILVIWMLKLNCSPSNQHYATLFLRKWKFEEQRLELYNKLAVQQMSFVFRVIARHIT</sequence>
<evidence type="ECO:0000256" key="2">
    <source>
        <dbReference type="ARBA" id="ARBA00004123"/>
    </source>
</evidence>
<proteinExistence type="inferred from homology"/>
<comment type="caution">
    <text evidence="9">The sequence shown here is derived from an EMBL/GenBank/DDBJ whole genome shotgun (WGS) entry which is preliminary data.</text>
</comment>
<evidence type="ECO:0000256" key="5">
    <source>
        <dbReference type="ARBA" id="ARBA00022723"/>
    </source>
</evidence>
<reference evidence="10" key="1">
    <citation type="submission" date="2023-01" db="EMBL/GenBank/DDBJ databases">
        <title>Key to firefly adult light organ development and bioluminescence: homeobox transcription factors regulate luciferase expression and transportation to peroxisome.</title>
        <authorList>
            <person name="Fu X."/>
        </authorList>
    </citation>
    <scope>NUCLEOTIDE SEQUENCE [LARGE SCALE GENOMIC DNA]</scope>
</reference>
<evidence type="ECO:0000313" key="10">
    <source>
        <dbReference type="Proteomes" id="UP001353858"/>
    </source>
</evidence>
<dbReference type="Proteomes" id="UP001353858">
    <property type="component" value="Unassembled WGS sequence"/>
</dbReference>
<organism evidence="9 10">
    <name type="scientific">Aquatica leii</name>
    <dbReference type="NCBI Taxonomy" id="1421715"/>
    <lineage>
        <taxon>Eukaryota</taxon>
        <taxon>Metazoa</taxon>
        <taxon>Ecdysozoa</taxon>
        <taxon>Arthropoda</taxon>
        <taxon>Hexapoda</taxon>
        <taxon>Insecta</taxon>
        <taxon>Pterygota</taxon>
        <taxon>Neoptera</taxon>
        <taxon>Endopterygota</taxon>
        <taxon>Coleoptera</taxon>
        <taxon>Polyphaga</taxon>
        <taxon>Elateriformia</taxon>
        <taxon>Elateroidea</taxon>
        <taxon>Lampyridae</taxon>
        <taxon>Luciolinae</taxon>
        <taxon>Aquatica</taxon>
    </lineage>
</organism>
<dbReference type="EMBL" id="JARPUR010000001">
    <property type="protein sequence ID" value="KAK4883905.1"/>
    <property type="molecule type" value="Genomic_DNA"/>
</dbReference>
<keyword evidence="4" id="KW-0540">Nuclease</keyword>
<evidence type="ECO:0000256" key="6">
    <source>
        <dbReference type="ARBA" id="ARBA00022801"/>
    </source>
</evidence>
<comment type="subcellular location">
    <subcellularLocation>
        <location evidence="2">Nucleus</location>
    </subcellularLocation>
</comment>
<dbReference type="GO" id="GO:0004518">
    <property type="term" value="F:nuclease activity"/>
    <property type="evidence" value="ECO:0007669"/>
    <property type="project" value="UniProtKB-KW"/>
</dbReference>
<evidence type="ECO:0000256" key="3">
    <source>
        <dbReference type="ARBA" id="ARBA00006958"/>
    </source>
</evidence>
<evidence type="ECO:0000256" key="4">
    <source>
        <dbReference type="ARBA" id="ARBA00022722"/>
    </source>
</evidence>
<feature type="domain" description="DDE Tnp4" evidence="8">
    <location>
        <begin position="217"/>
        <end position="284"/>
    </location>
</feature>
<keyword evidence="6" id="KW-0378">Hydrolase</keyword>
<comment type="similarity">
    <text evidence="3">Belongs to the HARBI1 family.</text>
</comment>
<evidence type="ECO:0000259" key="8">
    <source>
        <dbReference type="Pfam" id="PF13359"/>
    </source>
</evidence>
<gene>
    <name evidence="9" type="ORF">RN001_000176</name>
</gene>
<dbReference type="GO" id="GO:0016787">
    <property type="term" value="F:hydrolase activity"/>
    <property type="evidence" value="ECO:0007669"/>
    <property type="project" value="UniProtKB-KW"/>
</dbReference>
<name>A0AAN7SSE3_9COLE</name>
<keyword evidence="7" id="KW-0539">Nucleus</keyword>
<dbReference type="InterPro" id="IPR045249">
    <property type="entry name" value="HARBI1-like"/>
</dbReference>
<dbReference type="GO" id="GO:0046872">
    <property type="term" value="F:metal ion binding"/>
    <property type="evidence" value="ECO:0007669"/>
    <property type="project" value="UniProtKB-KW"/>
</dbReference>
<dbReference type="PANTHER" id="PTHR22930:SF220">
    <property type="entry name" value="PROTEIN ALP1-LIKE"/>
    <property type="match status" value="1"/>
</dbReference>
<evidence type="ECO:0000256" key="1">
    <source>
        <dbReference type="ARBA" id="ARBA00001968"/>
    </source>
</evidence>
<dbReference type="InterPro" id="IPR027806">
    <property type="entry name" value="HARBI1_dom"/>
</dbReference>
<evidence type="ECO:0000313" key="9">
    <source>
        <dbReference type="EMBL" id="KAK4883905.1"/>
    </source>
</evidence>
<keyword evidence="5" id="KW-0479">Metal-binding</keyword>